<name>A0ABX5W6X3_9BRAD</name>
<keyword evidence="2" id="KW-0378">Hydrolase</keyword>
<dbReference type="EC" id="3.1.1.103" evidence="2"/>
<evidence type="ECO:0000313" key="2">
    <source>
        <dbReference type="EMBL" id="QDF39029.2"/>
    </source>
</evidence>
<sequence>MFGRRAFIAALVLLVGMVGGKAGSEGRAVGTFSPEGLAKVSDYIRNEVATGKIPGAILLLQQHGKPVYYENFGVRDVATEISMSADTIFRLYSMSKPITSVMAMMLVEEGKLSLDDPVAKYIPAFASMKVGVEKKAEDDKVSLVLEPLERPVTIKDLMRHTAGLPYGYYGGELVNKLYADAGLFNNGNSTNAEFVAKITALPLAEQPGTKWDYGHATDVLGRVVEVISGKSLLQFEKERLLDPLGMTETAFFVADPAKFPRVAEPMPADRNINPTTQVRDIKRPVTWESGGGGMVGTIGDYTRFAQMLLNGGTYEGRRYLQPETIALMASDHIGPETKIARDQNYYPGGNSGFGLGFAVRTSVPSGTSWPLGEYRWDGVGGTFFFIDPEDDLFGIFMVQTPSQRGRIQLALKTLIYQAMGR</sequence>
<accession>A0ABX5W6X3</accession>
<dbReference type="InterPro" id="IPR012338">
    <property type="entry name" value="Beta-lactam/transpept-like"/>
</dbReference>
<dbReference type="Gene3D" id="3.40.710.10">
    <property type="entry name" value="DD-peptidase/beta-lactamase superfamily"/>
    <property type="match status" value="1"/>
</dbReference>
<gene>
    <name evidence="2" type="ORF">FJN17_16530</name>
</gene>
<evidence type="ECO:0000259" key="1">
    <source>
        <dbReference type="Pfam" id="PF00144"/>
    </source>
</evidence>
<dbReference type="PANTHER" id="PTHR43283:SF3">
    <property type="entry name" value="BETA-LACTAMASE FAMILY PROTEIN (AFU_ORTHOLOGUE AFUA_5G07500)"/>
    <property type="match status" value="1"/>
</dbReference>
<dbReference type="EMBL" id="CP041090">
    <property type="protein sequence ID" value="QDF39029.2"/>
    <property type="molecule type" value="Genomic_DNA"/>
</dbReference>
<reference evidence="3" key="1">
    <citation type="submission" date="2019-06" db="EMBL/GenBank/DDBJ databases">
        <title>Whole-Genome Sequence of Bradyrhizobium sp. 3 Strain 65S1MB.</title>
        <authorList>
            <person name="Bromfield E.S.P."/>
            <person name="Cloutier S."/>
            <person name="Nguyen H.D.T."/>
        </authorList>
    </citation>
    <scope>NUCLEOTIDE SEQUENCE [LARGE SCALE GENOMIC DNA]</scope>
    <source>
        <strain evidence="3">65S1MB</strain>
    </source>
</reference>
<dbReference type="Pfam" id="PF00144">
    <property type="entry name" value="Beta-lactamase"/>
    <property type="match status" value="1"/>
</dbReference>
<dbReference type="PANTHER" id="PTHR43283">
    <property type="entry name" value="BETA-LACTAMASE-RELATED"/>
    <property type="match status" value="1"/>
</dbReference>
<organism evidence="2 3">
    <name type="scientific">Bradyrhizobium symbiodeficiens</name>
    <dbReference type="NCBI Taxonomy" id="1404367"/>
    <lineage>
        <taxon>Bacteria</taxon>
        <taxon>Pseudomonadati</taxon>
        <taxon>Pseudomonadota</taxon>
        <taxon>Alphaproteobacteria</taxon>
        <taxon>Hyphomicrobiales</taxon>
        <taxon>Nitrobacteraceae</taxon>
        <taxon>Bradyrhizobium</taxon>
    </lineage>
</organism>
<dbReference type="InterPro" id="IPR050789">
    <property type="entry name" value="Diverse_Enzym_Activities"/>
</dbReference>
<protein>
    <submittedName>
        <fullName evidence="2">Serine hydrolase domain-containing protein</fullName>
        <ecNumber evidence="2">3.1.1.103</ecNumber>
    </submittedName>
</protein>
<dbReference type="RefSeq" id="WP_162406619.1">
    <property type="nucleotide sequence ID" value="NZ_CP041090.2"/>
</dbReference>
<proteinExistence type="predicted"/>
<dbReference type="SUPFAM" id="SSF56601">
    <property type="entry name" value="beta-lactamase/transpeptidase-like"/>
    <property type="match status" value="1"/>
</dbReference>
<dbReference type="Proteomes" id="UP000319298">
    <property type="component" value="Chromosome"/>
</dbReference>
<dbReference type="InterPro" id="IPR001466">
    <property type="entry name" value="Beta-lactam-related"/>
</dbReference>
<dbReference type="GO" id="GO:0016787">
    <property type="term" value="F:hydrolase activity"/>
    <property type="evidence" value="ECO:0007669"/>
    <property type="project" value="UniProtKB-KW"/>
</dbReference>
<feature type="domain" description="Beta-lactamase-related" evidence="1">
    <location>
        <begin position="41"/>
        <end position="402"/>
    </location>
</feature>
<reference evidence="2 3" key="2">
    <citation type="journal article" date="2020" name="Int. J. Syst. Evol. Microbiol.">
        <title>Description and complete genome sequences of Bradyrhizobium symbiodeficiens sp. nov., a non-symbiotic bacterium associated with legumes native to Canada.</title>
        <authorList>
            <person name="Bromfield E.S.P."/>
            <person name="Cloutier S."/>
            <person name="Nguyen H.D.T."/>
        </authorList>
    </citation>
    <scope>NUCLEOTIDE SEQUENCE [LARGE SCALE GENOMIC DNA]</scope>
    <source>
        <strain evidence="2 3">65S1MB</strain>
    </source>
</reference>
<evidence type="ECO:0000313" key="3">
    <source>
        <dbReference type="Proteomes" id="UP000319298"/>
    </source>
</evidence>
<keyword evidence="3" id="KW-1185">Reference proteome</keyword>